<name>A0A545T011_9GAMM</name>
<keyword evidence="3" id="KW-1185">Reference proteome</keyword>
<keyword evidence="1" id="KW-0378">Hydrolase</keyword>
<dbReference type="Gene3D" id="1.50.10.10">
    <property type="match status" value="1"/>
</dbReference>
<dbReference type="InterPro" id="IPR008928">
    <property type="entry name" value="6-hairpin_glycosidase_sf"/>
</dbReference>
<gene>
    <name evidence="2" type="ORF">FKG94_21270</name>
</gene>
<reference evidence="2 3" key="1">
    <citation type="submission" date="2019-06" db="EMBL/GenBank/DDBJ databases">
        <title>Whole genome sequence for Cellvibrionaceae sp. R142.</title>
        <authorList>
            <person name="Wang G."/>
        </authorList>
    </citation>
    <scope>NUCLEOTIDE SEQUENCE [LARGE SCALE GENOMIC DNA]</scope>
    <source>
        <strain evidence="2 3">R142</strain>
    </source>
</reference>
<dbReference type="PANTHER" id="PTHR33886">
    <property type="entry name" value="UNSATURATED RHAMNOGALACTURONAN HYDROLASE (EUROFUNG)"/>
    <property type="match status" value="1"/>
</dbReference>
<dbReference type="SUPFAM" id="SSF48208">
    <property type="entry name" value="Six-hairpin glycosidases"/>
    <property type="match status" value="1"/>
</dbReference>
<dbReference type="InterPro" id="IPR012341">
    <property type="entry name" value="6hp_glycosidase-like_sf"/>
</dbReference>
<protein>
    <recommendedName>
        <fullName evidence="4">Glycosyl hydrolase</fullName>
    </recommendedName>
</protein>
<evidence type="ECO:0000313" key="2">
    <source>
        <dbReference type="EMBL" id="TQV70555.1"/>
    </source>
</evidence>
<dbReference type="GO" id="GO:0016787">
    <property type="term" value="F:hydrolase activity"/>
    <property type="evidence" value="ECO:0007669"/>
    <property type="project" value="UniProtKB-KW"/>
</dbReference>
<dbReference type="Pfam" id="PF07470">
    <property type="entry name" value="Glyco_hydro_88"/>
    <property type="match status" value="1"/>
</dbReference>
<dbReference type="Proteomes" id="UP000319732">
    <property type="component" value="Unassembled WGS sequence"/>
</dbReference>
<comment type="caution">
    <text evidence="2">The sequence shown here is derived from an EMBL/GenBank/DDBJ whole genome shotgun (WGS) entry which is preliminary data.</text>
</comment>
<dbReference type="OrthoDB" id="6381507at2"/>
<accession>A0A545T011</accession>
<dbReference type="InterPro" id="IPR010905">
    <property type="entry name" value="Glyco_hydro_88"/>
</dbReference>
<dbReference type="RefSeq" id="WP_142928965.1">
    <property type="nucleotide sequence ID" value="NZ_ML660102.1"/>
</dbReference>
<dbReference type="InterPro" id="IPR052043">
    <property type="entry name" value="PolySaccharide_Degr_Enz"/>
</dbReference>
<dbReference type="EMBL" id="VHSG01000024">
    <property type="protein sequence ID" value="TQV70555.1"/>
    <property type="molecule type" value="Genomic_DNA"/>
</dbReference>
<dbReference type="GO" id="GO:0005975">
    <property type="term" value="P:carbohydrate metabolic process"/>
    <property type="evidence" value="ECO:0007669"/>
    <property type="project" value="InterPro"/>
</dbReference>
<evidence type="ECO:0008006" key="4">
    <source>
        <dbReference type="Google" id="ProtNLM"/>
    </source>
</evidence>
<organism evidence="2 3">
    <name type="scientific">Exilibacterium tricleocarpae</name>
    <dbReference type="NCBI Taxonomy" id="2591008"/>
    <lineage>
        <taxon>Bacteria</taxon>
        <taxon>Pseudomonadati</taxon>
        <taxon>Pseudomonadota</taxon>
        <taxon>Gammaproteobacteria</taxon>
        <taxon>Cellvibrionales</taxon>
        <taxon>Cellvibrionaceae</taxon>
        <taxon>Exilibacterium</taxon>
    </lineage>
</organism>
<evidence type="ECO:0000313" key="3">
    <source>
        <dbReference type="Proteomes" id="UP000319732"/>
    </source>
</evidence>
<proteinExistence type="predicted"/>
<evidence type="ECO:0000256" key="1">
    <source>
        <dbReference type="ARBA" id="ARBA00022801"/>
    </source>
</evidence>
<dbReference type="AlphaFoldDB" id="A0A545T011"/>
<sequence>MQWPFRLWSFGEAIAMDGLLQAASTVGRSTYQAYVHALLLATVARNIGRNDNDHLVPARALLCLYHRLGDQRFLDAAGKVVAFHEHLPTTKYGALLVRAQQPGWAHQIWVDSMDIVGPLYVAYAKATGEDQWHERAVMLTLAYARHLQTESGLFLHGFDNHAGPNGGLWARGQGWALAGMGDVLENSPASTRGYSELHERYLRLVEAVVTRQQPSGLWNTVIGDTDTYEETTLAAMFVTEMTSRRVGGAPVRTATENARLAVRSHVTSDGHLELVSSATPIGQHSTYATRPFGFYPWGQGALLNMECRSSDNEG</sequence>
<dbReference type="PANTHER" id="PTHR33886:SF8">
    <property type="entry name" value="UNSATURATED RHAMNOGALACTURONAN HYDROLASE (EUROFUNG)"/>
    <property type="match status" value="1"/>
</dbReference>